<evidence type="ECO:0000313" key="2">
    <source>
        <dbReference type="Proteomes" id="UP000050326"/>
    </source>
</evidence>
<dbReference type="STRING" id="36849.OXPF_02480"/>
<dbReference type="PATRIC" id="fig|36849.3.peg.273"/>
<dbReference type="Pfam" id="PF12663">
    <property type="entry name" value="DUF3788"/>
    <property type="match status" value="1"/>
</dbReference>
<keyword evidence="2" id="KW-1185">Reference proteome</keyword>
<evidence type="ECO:0000313" key="1">
    <source>
        <dbReference type="EMBL" id="KPU46138.1"/>
    </source>
</evidence>
<comment type="caution">
    <text evidence="1">The sequence shown here is derived from an EMBL/GenBank/DDBJ whole genome shotgun (WGS) entry which is preliminary data.</text>
</comment>
<dbReference type="RefSeq" id="WP_242854289.1">
    <property type="nucleotide sequence ID" value="NZ_LKET01000014.1"/>
</dbReference>
<reference evidence="1 2" key="1">
    <citation type="submission" date="2015-09" db="EMBL/GenBank/DDBJ databases">
        <title>Genome sequence of Oxobacter pfennigii DSM 3222.</title>
        <authorList>
            <person name="Poehlein A."/>
            <person name="Bengelsdorf F.R."/>
            <person name="Schiel-Bengelsdorf B."/>
            <person name="Duerre P."/>
            <person name="Daniel R."/>
        </authorList>
    </citation>
    <scope>NUCLEOTIDE SEQUENCE [LARGE SCALE GENOMIC DNA]</scope>
    <source>
        <strain evidence="1 2">DSM 3222</strain>
    </source>
</reference>
<protein>
    <recommendedName>
        <fullName evidence="3">DUF3788 domain-containing protein</fullName>
    </recommendedName>
</protein>
<organism evidence="1 2">
    <name type="scientific">Oxobacter pfennigii</name>
    <dbReference type="NCBI Taxonomy" id="36849"/>
    <lineage>
        <taxon>Bacteria</taxon>
        <taxon>Bacillati</taxon>
        <taxon>Bacillota</taxon>
        <taxon>Clostridia</taxon>
        <taxon>Eubacteriales</taxon>
        <taxon>Clostridiaceae</taxon>
        <taxon>Oxobacter</taxon>
    </lineage>
</organism>
<dbReference type="AlphaFoldDB" id="A0A0P8WDQ8"/>
<proteinExistence type="predicted"/>
<sequence length="150" mass="17390">MMYERLLDKNNPPAENFISELMGVKGYTLLLQFEDFLNHNYHISREMKFPFGNNYGWGYKYSHKSSHLCYAFFESGAFTITLQLGDNCAPQINQILPGLSQKVKELWQNRYPCGEQGGWIHYRVTDSDDLNDVLELVKVKGKPSSSQKRI</sequence>
<dbReference type="EMBL" id="LKET01000014">
    <property type="protein sequence ID" value="KPU46138.1"/>
    <property type="molecule type" value="Genomic_DNA"/>
</dbReference>
<gene>
    <name evidence="1" type="ORF">OXPF_02480</name>
</gene>
<accession>A0A0P8WDQ8</accession>
<evidence type="ECO:0008006" key="3">
    <source>
        <dbReference type="Google" id="ProtNLM"/>
    </source>
</evidence>
<name>A0A0P8WDQ8_9CLOT</name>
<dbReference type="Proteomes" id="UP000050326">
    <property type="component" value="Unassembled WGS sequence"/>
</dbReference>
<dbReference type="InterPro" id="IPR024265">
    <property type="entry name" value="DUF3788"/>
</dbReference>